<dbReference type="PANTHER" id="PTHR34724:SF2">
    <property type="entry name" value="OS12G0596101 PROTEIN"/>
    <property type="match status" value="1"/>
</dbReference>
<dbReference type="eggNOG" id="ENOG5031XXJ">
    <property type="taxonomic scope" value="Bacteria"/>
</dbReference>
<keyword evidence="2" id="KW-1185">Reference proteome</keyword>
<dbReference type="RefSeq" id="WP_007078866.1">
    <property type="nucleotide sequence ID" value="NZ_CM001024.1"/>
</dbReference>
<gene>
    <name evidence="1" type="ORF">HMPREF0063_11524</name>
</gene>
<dbReference type="AlphaFoldDB" id="E2SBW5"/>
<name>E2SBW5_9ACTN</name>
<comment type="caution">
    <text evidence="1">The sequence shown here is derived from an EMBL/GenBank/DDBJ whole genome shotgun (WGS) entry which is preliminary data.</text>
</comment>
<organism evidence="1 2">
    <name type="scientific">Aeromicrobium marinum DSM 15272</name>
    <dbReference type="NCBI Taxonomy" id="585531"/>
    <lineage>
        <taxon>Bacteria</taxon>
        <taxon>Bacillati</taxon>
        <taxon>Actinomycetota</taxon>
        <taxon>Actinomycetes</taxon>
        <taxon>Propionibacteriales</taxon>
        <taxon>Nocardioidaceae</taxon>
        <taxon>Aeromicrobium</taxon>
    </lineage>
</organism>
<dbReference type="Proteomes" id="UP000003111">
    <property type="component" value="Unassembled WGS sequence"/>
</dbReference>
<dbReference type="EMBL" id="ACLF03000005">
    <property type="protein sequence ID" value="EFQ83251.1"/>
    <property type="molecule type" value="Genomic_DNA"/>
</dbReference>
<evidence type="ECO:0000313" key="2">
    <source>
        <dbReference type="Proteomes" id="UP000003111"/>
    </source>
</evidence>
<protein>
    <submittedName>
        <fullName evidence="1">Uncharacterized protein</fullName>
    </submittedName>
</protein>
<reference evidence="1" key="1">
    <citation type="submission" date="2010-08" db="EMBL/GenBank/DDBJ databases">
        <authorList>
            <person name="Muzny D."/>
            <person name="Qin X."/>
            <person name="Buhay C."/>
            <person name="Dugan-Rocha S."/>
            <person name="Ding Y."/>
            <person name="Chen G."/>
            <person name="Hawes A."/>
            <person name="Holder M."/>
            <person name="Jhangiani S."/>
            <person name="Johnson A."/>
            <person name="Khan Z."/>
            <person name="Li Z."/>
            <person name="Liu W."/>
            <person name="Liu X."/>
            <person name="Perez L."/>
            <person name="Shen H."/>
            <person name="Wang Q."/>
            <person name="Watt J."/>
            <person name="Xi L."/>
            <person name="Xin Y."/>
            <person name="Zhou J."/>
            <person name="Deng J."/>
            <person name="Jiang H."/>
            <person name="Liu Y."/>
            <person name="Qu J."/>
            <person name="Song X.-Z."/>
            <person name="Zhang L."/>
            <person name="Villasana D."/>
            <person name="Johnson A."/>
            <person name="Liu J."/>
            <person name="Liyanage D."/>
            <person name="Lorensuhewa L."/>
            <person name="Robinson T."/>
            <person name="Song A."/>
            <person name="Song B.-B."/>
            <person name="Dinh H."/>
            <person name="Thornton R."/>
            <person name="Coyle M."/>
            <person name="Francisco L."/>
            <person name="Jackson L."/>
            <person name="Javaid M."/>
            <person name="Korchina V."/>
            <person name="Kovar C."/>
            <person name="Mata R."/>
            <person name="Mathew T."/>
            <person name="Ngo R."/>
            <person name="Nguyen L."/>
            <person name="Nguyen N."/>
            <person name="Okwuonu G."/>
            <person name="Ongeri F."/>
            <person name="Pham C."/>
            <person name="Simmons D."/>
            <person name="Wilczek-Boney K."/>
            <person name="Hale W."/>
            <person name="Jakkamsetti A."/>
            <person name="Pham P."/>
            <person name="Ruth R."/>
            <person name="San Lucas F."/>
            <person name="Warren J."/>
            <person name="Zhang J."/>
            <person name="Zhao Z."/>
            <person name="Zhou C."/>
            <person name="Zhu D."/>
            <person name="Lee S."/>
            <person name="Bess C."/>
            <person name="Blankenburg K."/>
            <person name="Forbes L."/>
            <person name="Fu Q."/>
            <person name="Gubbala S."/>
            <person name="Hirani K."/>
            <person name="Jayaseelan J.C."/>
            <person name="Lara F."/>
            <person name="Munidasa M."/>
            <person name="Palculict T."/>
            <person name="Patil S."/>
            <person name="Pu L.-L."/>
            <person name="Saada N."/>
            <person name="Tang L."/>
            <person name="Weissenberger G."/>
            <person name="Zhu Y."/>
            <person name="Hemphill L."/>
            <person name="Shang Y."/>
            <person name="Youmans B."/>
            <person name="Ayvaz T."/>
            <person name="Ross M."/>
            <person name="Santibanez J."/>
            <person name="Aqrawi P."/>
            <person name="Gross S."/>
            <person name="Joshi V."/>
            <person name="Fowler G."/>
            <person name="Nazareth L."/>
            <person name="Reid J."/>
            <person name="Worley K."/>
            <person name="Petrosino J."/>
            <person name="Highlander S."/>
            <person name="Gibbs R."/>
        </authorList>
    </citation>
    <scope>NUCLEOTIDE SEQUENCE [LARGE SCALE GENOMIC DNA]</scope>
    <source>
        <strain evidence="1">DSM 15272</strain>
    </source>
</reference>
<accession>E2SBW5</accession>
<dbReference type="PANTHER" id="PTHR34724">
    <property type="entry name" value="OS12G0596101 PROTEIN"/>
    <property type="match status" value="1"/>
</dbReference>
<evidence type="ECO:0000313" key="1">
    <source>
        <dbReference type="EMBL" id="EFQ83251.1"/>
    </source>
</evidence>
<sequence>MCRQILCKECKKPTWAGCGQHVEEALAGVPRSARCVGHEKQSSTVPRRSWFRR</sequence>
<dbReference type="HOGENOM" id="CLU_175850_2_0_11"/>
<proteinExistence type="predicted"/>